<dbReference type="AlphaFoldDB" id="A0A645CYM0"/>
<gene>
    <name evidence="1" type="ORF">SDC9_129067</name>
</gene>
<comment type="caution">
    <text evidence="1">The sequence shown here is derived from an EMBL/GenBank/DDBJ whole genome shotgun (WGS) entry which is preliminary data.</text>
</comment>
<dbReference type="EMBL" id="VSSQ01031206">
    <property type="protein sequence ID" value="MPM82009.1"/>
    <property type="molecule type" value="Genomic_DNA"/>
</dbReference>
<evidence type="ECO:0000313" key="1">
    <source>
        <dbReference type="EMBL" id="MPM82009.1"/>
    </source>
</evidence>
<sequence length="144" mass="16528">MKKFLTLTLCFIILFTNTSYCQPTIVKTAIQDLDTVNNRITVMIKEITGDDPLNINELTKDIKFCESILVSNSKQISNAHSTESDIQLRRTYSTILYTIALYELSLSNMLMYINDDSKTNFFIDTCALFRQGNTSLYILKLENN</sequence>
<protein>
    <submittedName>
        <fullName evidence="1">Uncharacterized protein</fullName>
    </submittedName>
</protein>
<accession>A0A645CYM0</accession>
<organism evidence="1">
    <name type="scientific">bioreactor metagenome</name>
    <dbReference type="NCBI Taxonomy" id="1076179"/>
    <lineage>
        <taxon>unclassified sequences</taxon>
        <taxon>metagenomes</taxon>
        <taxon>ecological metagenomes</taxon>
    </lineage>
</organism>
<reference evidence="1" key="1">
    <citation type="submission" date="2019-08" db="EMBL/GenBank/DDBJ databases">
        <authorList>
            <person name="Kucharzyk K."/>
            <person name="Murdoch R.W."/>
            <person name="Higgins S."/>
            <person name="Loffler F."/>
        </authorList>
    </citation>
    <scope>NUCLEOTIDE SEQUENCE</scope>
</reference>
<name>A0A645CYM0_9ZZZZ</name>
<proteinExistence type="predicted"/>